<evidence type="ECO:0000313" key="2">
    <source>
        <dbReference type="EMBL" id="URZ10808.1"/>
    </source>
</evidence>
<dbReference type="STRING" id="84029.CROST_06620"/>
<sequence>MVIRDIMIKDILKVRDNATLKDALKIMTSDTVNSAPVVNDKDELVGIVVKADIYRFLIEEGHYDSYPVEAVMTKNVISVNASNDIVEVGKILRDNNIFAVPVVEDSKAIGIVTLEEVLDYFLEK</sequence>
<organism evidence="2 3">
    <name type="scientific">Clostridium felsineum</name>
    <dbReference type="NCBI Taxonomy" id="36839"/>
    <lineage>
        <taxon>Bacteria</taxon>
        <taxon>Bacillati</taxon>
        <taxon>Bacillota</taxon>
        <taxon>Clostridia</taxon>
        <taxon>Eubacteriales</taxon>
        <taxon>Clostridiaceae</taxon>
        <taxon>Clostridium</taxon>
    </lineage>
</organism>
<reference evidence="2 3" key="1">
    <citation type="submission" date="2022-04" db="EMBL/GenBank/DDBJ databases">
        <title>Genome sequence of C. roseum typestrain.</title>
        <authorList>
            <person name="Poehlein A."/>
            <person name="Schoch T."/>
            <person name="Duerre P."/>
            <person name="Daniel R."/>
        </authorList>
    </citation>
    <scope>NUCLEOTIDE SEQUENCE [LARGE SCALE GENOMIC DNA]</scope>
    <source>
        <strain evidence="2 3">DSM 7320</strain>
    </source>
</reference>
<dbReference type="KEGG" id="crw:CROST_015230"/>
<dbReference type="SUPFAM" id="SSF54631">
    <property type="entry name" value="CBS-domain pair"/>
    <property type="match status" value="1"/>
</dbReference>
<name>A0A1S8LJJ1_9CLOT</name>
<dbReference type="Gene3D" id="3.10.580.10">
    <property type="entry name" value="CBS-domain"/>
    <property type="match status" value="1"/>
</dbReference>
<keyword evidence="2" id="KW-0808">Transferase</keyword>
<evidence type="ECO:0000313" key="3">
    <source>
        <dbReference type="Proteomes" id="UP000190951"/>
    </source>
</evidence>
<keyword evidence="2" id="KW-0548">Nucleotidyltransferase</keyword>
<keyword evidence="3" id="KW-1185">Reference proteome</keyword>
<dbReference type="PANTHER" id="PTHR43080">
    <property type="entry name" value="CBS DOMAIN-CONTAINING PROTEIN CBSX3, MITOCHONDRIAL"/>
    <property type="match status" value="1"/>
</dbReference>
<dbReference type="RefSeq" id="WP_077834366.1">
    <property type="nucleotide sequence ID" value="NZ_CP096983.1"/>
</dbReference>
<accession>A0A1S8LJJ1</accession>
<protein>
    <submittedName>
        <fullName evidence="2">A-adding tRNA nucleotidyltransferase</fullName>
        <ecNumber evidence="2">2.7.7.-</ecNumber>
    </submittedName>
</protein>
<dbReference type="AlphaFoldDB" id="A0A1S8LJJ1"/>
<dbReference type="EC" id="2.7.7.-" evidence="2"/>
<dbReference type="InterPro" id="IPR000644">
    <property type="entry name" value="CBS_dom"/>
</dbReference>
<dbReference type="InterPro" id="IPR046342">
    <property type="entry name" value="CBS_dom_sf"/>
</dbReference>
<dbReference type="Proteomes" id="UP000190951">
    <property type="component" value="Chromosome"/>
</dbReference>
<keyword evidence="1" id="KW-0129">CBS domain</keyword>
<dbReference type="GO" id="GO:0016779">
    <property type="term" value="F:nucleotidyltransferase activity"/>
    <property type="evidence" value="ECO:0007669"/>
    <property type="project" value="UniProtKB-KW"/>
</dbReference>
<dbReference type="PROSITE" id="PS51371">
    <property type="entry name" value="CBS"/>
    <property type="match status" value="2"/>
</dbReference>
<dbReference type="Pfam" id="PF00571">
    <property type="entry name" value="CBS"/>
    <property type="match status" value="2"/>
</dbReference>
<dbReference type="InterPro" id="IPR051257">
    <property type="entry name" value="Diverse_CBS-Domain"/>
</dbReference>
<dbReference type="EMBL" id="CP096983">
    <property type="protein sequence ID" value="URZ10808.1"/>
    <property type="molecule type" value="Genomic_DNA"/>
</dbReference>
<proteinExistence type="predicted"/>
<dbReference type="CDD" id="cd02205">
    <property type="entry name" value="CBS_pair_SF"/>
    <property type="match status" value="1"/>
</dbReference>
<evidence type="ECO:0000256" key="1">
    <source>
        <dbReference type="ARBA" id="ARBA00023122"/>
    </source>
</evidence>
<dbReference type="PANTHER" id="PTHR43080:SF2">
    <property type="entry name" value="CBS DOMAIN-CONTAINING PROTEIN"/>
    <property type="match status" value="1"/>
</dbReference>
<dbReference type="SMART" id="SM00116">
    <property type="entry name" value="CBS"/>
    <property type="match status" value="2"/>
</dbReference>
<gene>
    <name evidence="2" type="ORF">CROST_015230</name>
</gene>